<dbReference type="PANTHER" id="PTHR40038">
    <property type="entry name" value="MEMBRANE-ASSOCIATED PROTEIN TCAA"/>
    <property type="match status" value="1"/>
</dbReference>
<dbReference type="eggNOG" id="COG4640">
    <property type="taxonomic scope" value="Bacteria"/>
</dbReference>
<dbReference type="STRING" id="1229783.C273_10217"/>
<dbReference type="PATRIC" id="fig|1229783.3.peg.2037"/>
<dbReference type="Pfam" id="PF22820">
    <property type="entry name" value="TcaA_3rd_4th"/>
    <property type="match status" value="1"/>
</dbReference>
<evidence type="ECO:0000313" key="6">
    <source>
        <dbReference type="EMBL" id="EKU46028.1"/>
    </source>
</evidence>
<evidence type="ECO:0000256" key="1">
    <source>
        <dbReference type="SAM" id="MobiDB-lite"/>
    </source>
</evidence>
<dbReference type="InterPro" id="IPR026870">
    <property type="entry name" value="Zinc_ribbon_dom"/>
</dbReference>
<feature type="compositionally biased region" description="Basic and acidic residues" evidence="1">
    <location>
        <begin position="422"/>
        <end position="431"/>
    </location>
</feature>
<dbReference type="Pfam" id="PF13240">
    <property type="entry name" value="Zn_Ribbon_1"/>
    <property type="match status" value="1"/>
</dbReference>
<keyword evidence="7" id="KW-1185">Reference proteome</keyword>
<feature type="compositionally biased region" description="Polar residues" evidence="1">
    <location>
        <begin position="29"/>
        <end position="53"/>
    </location>
</feature>
<feature type="region of interest" description="Disordered" evidence="1">
    <location>
        <begin position="28"/>
        <end position="59"/>
    </location>
</feature>
<reference evidence="6 7" key="1">
    <citation type="journal article" date="2013" name="Genome Announc.">
        <title>Genome Sequence of Staphylococcus massiliensis Strain S46, Isolated from the Surface of Healthy Human Skin.</title>
        <authorList>
            <person name="Srivastav R."/>
            <person name="Singh A."/>
            <person name="Jangir P.K."/>
            <person name="Kumari C."/>
            <person name="Muduli S."/>
            <person name="Sharma R."/>
        </authorList>
    </citation>
    <scope>NUCLEOTIDE SEQUENCE [LARGE SCALE GENOMIC DNA]</scope>
    <source>
        <strain evidence="6 7">S46</strain>
    </source>
</reference>
<evidence type="ECO:0000313" key="7">
    <source>
        <dbReference type="Proteomes" id="UP000009885"/>
    </source>
</evidence>
<dbReference type="OrthoDB" id="1682769at2"/>
<feature type="domain" description="TcaA second" evidence="4">
    <location>
        <begin position="88"/>
        <end position="186"/>
    </location>
</feature>
<gene>
    <name evidence="6" type="ORF">C273_10217</name>
</gene>
<dbReference type="InterPro" id="IPR054529">
    <property type="entry name" value="TcaA_2nd"/>
</dbReference>
<dbReference type="PANTHER" id="PTHR40038:SF1">
    <property type="entry name" value="MEMBRANE-ASSOCIATED PROTEIN TCAA"/>
    <property type="match status" value="1"/>
</dbReference>
<keyword evidence="2" id="KW-0812">Transmembrane</keyword>
<feature type="compositionally biased region" description="Acidic residues" evidence="1">
    <location>
        <begin position="361"/>
        <end position="378"/>
    </location>
</feature>
<feature type="transmembrane region" description="Helical" evidence="2">
    <location>
        <begin position="63"/>
        <end position="82"/>
    </location>
</feature>
<dbReference type="Proteomes" id="UP000009885">
    <property type="component" value="Unassembled WGS sequence"/>
</dbReference>
<name>K9AFH1_9STAP</name>
<evidence type="ECO:0000259" key="5">
    <source>
        <dbReference type="Pfam" id="PF22820"/>
    </source>
</evidence>
<keyword evidence="2" id="KW-1133">Transmembrane helix</keyword>
<protein>
    <submittedName>
        <fullName evidence="6">Uncharacterized protein</fullName>
    </submittedName>
</protein>
<evidence type="ECO:0000259" key="3">
    <source>
        <dbReference type="Pfam" id="PF13240"/>
    </source>
</evidence>
<accession>K9AFH1</accession>
<dbReference type="GO" id="GO:0005886">
    <property type="term" value="C:plasma membrane"/>
    <property type="evidence" value="ECO:0007669"/>
    <property type="project" value="UniProtKB-SubCell"/>
</dbReference>
<feature type="compositionally biased region" description="Basic and acidic residues" evidence="1">
    <location>
        <begin position="379"/>
        <end position="390"/>
    </location>
</feature>
<feature type="region of interest" description="Disordered" evidence="1">
    <location>
        <begin position="361"/>
        <end position="433"/>
    </location>
</feature>
<proteinExistence type="predicted"/>
<keyword evidence="2" id="KW-0472">Membrane</keyword>
<dbReference type="AlphaFoldDB" id="K9AFH1"/>
<comment type="caution">
    <text evidence="6">The sequence shown here is derived from an EMBL/GenBank/DDBJ whole genome shotgun (WGS) entry which is preliminary data.</text>
</comment>
<organism evidence="6 7">
    <name type="scientific">Staphylococcus massiliensis S46</name>
    <dbReference type="NCBI Taxonomy" id="1229783"/>
    <lineage>
        <taxon>Bacteria</taxon>
        <taxon>Bacillati</taxon>
        <taxon>Bacillota</taxon>
        <taxon>Bacilli</taxon>
        <taxon>Bacillales</taxon>
        <taxon>Staphylococcaceae</taxon>
        <taxon>Staphylococcus</taxon>
    </lineage>
</organism>
<dbReference type="Pfam" id="PF22813">
    <property type="entry name" value="TcaA_2nd"/>
    <property type="match status" value="1"/>
</dbReference>
<dbReference type="RefSeq" id="WP_009384669.1">
    <property type="nucleotide sequence ID" value="NZ_AMSQ01000021.1"/>
</dbReference>
<feature type="domain" description="Zinc-ribbon" evidence="3">
    <location>
        <begin position="3"/>
        <end position="25"/>
    </location>
</feature>
<dbReference type="InterPro" id="IPR054530">
    <property type="entry name" value="TcaA_4th"/>
</dbReference>
<dbReference type="EMBL" id="AMSQ01000021">
    <property type="protein sequence ID" value="EKU46028.1"/>
    <property type="molecule type" value="Genomic_DNA"/>
</dbReference>
<feature type="domain" description="TcaA 4th" evidence="5">
    <location>
        <begin position="268"/>
        <end position="340"/>
    </location>
</feature>
<evidence type="ECO:0000259" key="4">
    <source>
        <dbReference type="Pfam" id="PF22813"/>
    </source>
</evidence>
<sequence>MKFCRQCGAKLREGTKVCTNCGAKITASHEASQSKQQNDTTQTSNQPSRNQTPKKPMSKKTKIIIGAIAALLILLLIAYLIAKSQLSPEKQADQIASDIRNNDAKSLSQHVTKNSEDLSETEATAYLEYIDHASNRDTVADHIKNKSQSLDKSFTSNSVSADNETIMNIDKNGKKFLLFPNYEFDIPTKTIYIRPETDGELEYKFNGKKKQVTLVEEDEKELGEFALGNYHIKAKKKIGDKTLDGAIDIDMTDETDLATESFKQKRFTVSVDGGYSLEDIKVYVNKKAYDENDTYDKTFGPFTPDEKVSVYAEGKIEDKTFKSNTVEVKSPTDDDELEDIKLKFDDKAIDAYEDKKLDEELQETMDDSDNASDSEEDSSDSKEDTSKSEDGSSESTETVTRENVIDIVEDYEGSQLDTDTYTYKEPEKLDEGGWGFSFTDKDGNLAGSYKISDDGVVTKYDENGEETF</sequence>
<evidence type="ECO:0000256" key="2">
    <source>
        <dbReference type="SAM" id="Phobius"/>
    </source>
</evidence>